<keyword evidence="5 6" id="KW-0472">Membrane</keyword>
<protein>
    <recommendedName>
        <fullName evidence="7">Transmembrane protein 135 N-terminal domain-containing protein</fullName>
    </recommendedName>
</protein>
<feature type="domain" description="Transmembrane protein 135 N-terminal" evidence="7">
    <location>
        <begin position="14"/>
        <end position="147"/>
    </location>
</feature>
<sequence>MTILSKLLLSRLRFNCYELGHTWNPSCSQVRLQLFTDSYKSLLPLYLFLNSSSYIYRYKTVSYKNLWPIVRTVLVRSHRSATALGIFFFVTSLILCNVGHYLGFYNPLILYMASFVSAFLAGIVETDRRLHLYIVYMLQLTFEMFVALARDYQIKGHPIITPLVLAASIATHTYYSRTNGLSQTNFSNFLLLIVGKQNLSCVNSSDSTNTAGGGGGTTSKTGTSICETQGQNLCRHIDTCASFALKRSAIVFACGAGASLGFRLVSSIPQAIMQVRSGLAVSAALRRILSKKNMTMAVDLGAGLASFCGVYNRMACYLRQRNGKEELWHTIPSSVLATFASYLFWPSERLAIYALCNTLYDLYMAGVKKQTIPIPPYGPQLTFALISGIMFAMGSLKPHYVRKSYVNFLNRILGRRISLINWSAISYMGFDSSKVYKENLPFLLNPEYVSRFYMQTMWVWSLADHVNKTYSRQPVPS</sequence>
<dbReference type="EnsemblMetazoa" id="XM_022793860">
    <property type="protein sequence ID" value="XP_022649595"/>
    <property type="gene ID" value="LOC111245469"/>
</dbReference>
<evidence type="ECO:0000256" key="2">
    <source>
        <dbReference type="ARBA" id="ARBA00008924"/>
    </source>
</evidence>
<feature type="transmembrane region" description="Helical" evidence="6">
    <location>
        <begin position="81"/>
        <end position="102"/>
    </location>
</feature>
<evidence type="ECO:0000256" key="4">
    <source>
        <dbReference type="ARBA" id="ARBA00022989"/>
    </source>
</evidence>
<evidence type="ECO:0000256" key="6">
    <source>
        <dbReference type="SAM" id="Phobius"/>
    </source>
</evidence>
<dbReference type="OrthoDB" id="6483998at2759"/>
<reference evidence="8" key="1">
    <citation type="submission" date="2021-01" db="UniProtKB">
        <authorList>
            <consortium name="EnsemblMetazoa"/>
        </authorList>
    </citation>
    <scope>IDENTIFICATION</scope>
</reference>
<dbReference type="InterPro" id="IPR031926">
    <property type="entry name" value="TMEM135_N"/>
</dbReference>
<name>A0A7M7JBQ4_VARDE</name>
<dbReference type="Pfam" id="PF15982">
    <property type="entry name" value="TMEM135_C_rich"/>
    <property type="match status" value="1"/>
</dbReference>
<dbReference type="KEGG" id="vde:111245469"/>
<accession>A0A7M7JBQ4</accession>
<evidence type="ECO:0000256" key="1">
    <source>
        <dbReference type="ARBA" id="ARBA00004127"/>
    </source>
</evidence>
<dbReference type="InParanoid" id="A0A7M7JBQ4"/>
<dbReference type="InterPro" id="IPR026749">
    <property type="entry name" value="Tmem135"/>
</dbReference>
<dbReference type="GO" id="GO:0012505">
    <property type="term" value="C:endomembrane system"/>
    <property type="evidence" value="ECO:0007669"/>
    <property type="project" value="UniProtKB-SubCell"/>
</dbReference>
<proteinExistence type="inferred from homology"/>
<dbReference type="AlphaFoldDB" id="A0A7M7JBQ4"/>
<evidence type="ECO:0000256" key="5">
    <source>
        <dbReference type="ARBA" id="ARBA00023136"/>
    </source>
</evidence>
<dbReference type="RefSeq" id="XP_022649595.1">
    <property type="nucleotide sequence ID" value="XM_022793860.1"/>
</dbReference>
<organism evidence="8 9">
    <name type="scientific">Varroa destructor</name>
    <name type="common">Honeybee mite</name>
    <dbReference type="NCBI Taxonomy" id="109461"/>
    <lineage>
        <taxon>Eukaryota</taxon>
        <taxon>Metazoa</taxon>
        <taxon>Ecdysozoa</taxon>
        <taxon>Arthropoda</taxon>
        <taxon>Chelicerata</taxon>
        <taxon>Arachnida</taxon>
        <taxon>Acari</taxon>
        <taxon>Parasitiformes</taxon>
        <taxon>Mesostigmata</taxon>
        <taxon>Gamasina</taxon>
        <taxon>Dermanyssoidea</taxon>
        <taxon>Varroidae</taxon>
        <taxon>Varroa</taxon>
    </lineage>
</organism>
<dbReference type="Proteomes" id="UP000594260">
    <property type="component" value="Unplaced"/>
</dbReference>
<comment type="similarity">
    <text evidence="2">Belongs to the TMEM135 family.</text>
</comment>
<keyword evidence="4 6" id="KW-1133">Transmembrane helix</keyword>
<keyword evidence="9" id="KW-1185">Reference proteome</keyword>
<dbReference type="GeneID" id="111245469"/>
<comment type="subcellular location">
    <subcellularLocation>
        <location evidence="1">Endomembrane system</location>
        <topology evidence="1">Multi-pass membrane protein</topology>
    </subcellularLocation>
</comment>
<feature type="transmembrane region" description="Helical" evidence="6">
    <location>
        <begin position="131"/>
        <end position="150"/>
    </location>
</feature>
<evidence type="ECO:0000313" key="8">
    <source>
        <dbReference type="EnsemblMetazoa" id="XP_022649595"/>
    </source>
</evidence>
<evidence type="ECO:0000259" key="7">
    <source>
        <dbReference type="Pfam" id="PF15982"/>
    </source>
</evidence>
<evidence type="ECO:0000256" key="3">
    <source>
        <dbReference type="ARBA" id="ARBA00022692"/>
    </source>
</evidence>
<evidence type="ECO:0000313" key="9">
    <source>
        <dbReference type="Proteomes" id="UP000594260"/>
    </source>
</evidence>
<keyword evidence="3 6" id="KW-0812">Transmembrane</keyword>
<feature type="transmembrane region" description="Helical" evidence="6">
    <location>
        <begin position="108"/>
        <end position="124"/>
    </location>
</feature>
<dbReference type="PANTHER" id="PTHR12459:SF15">
    <property type="entry name" value="TRANSMEMBRANE PROTEIN 135"/>
    <property type="match status" value="1"/>
</dbReference>
<dbReference type="PANTHER" id="PTHR12459">
    <property type="entry name" value="TRANSMEMBRANE PROTEIN 135-RELATED"/>
    <property type="match status" value="1"/>
</dbReference>